<dbReference type="Proteomes" id="UP000799766">
    <property type="component" value="Unassembled WGS sequence"/>
</dbReference>
<feature type="region of interest" description="Disordered" evidence="1">
    <location>
        <begin position="27"/>
        <end position="144"/>
    </location>
</feature>
<feature type="compositionally biased region" description="Basic residues" evidence="1">
    <location>
        <begin position="28"/>
        <end position="40"/>
    </location>
</feature>
<dbReference type="AlphaFoldDB" id="A0A6A6NUS4"/>
<evidence type="ECO:0000313" key="2">
    <source>
        <dbReference type="EMBL" id="KAF2455224.1"/>
    </source>
</evidence>
<evidence type="ECO:0000313" key="3">
    <source>
        <dbReference type="Proteomes" id="UP000799766"/>
    </source>
</evidence>
<protein>
    <submittedName>
        <fullName evidence="2">Uncharacterized protein</fullName>
    </submittedName>
</protein>
<dbReference type="EMBL" id="MU001687">
    <property type="protein sequence ID" value="KAF2455224.1"/>
    <property type="molecule type" value="Genomic_DNA"/>
</dbReference>
<reference evidence="2" key="1">
    <citation type="journal article" date="2020" name="Stud. Mycol.">
        <title>101 Dothideomycetes genomes: a test case for predicting lifestyles and emergence of pathogens.</title>
        <authorList>
            <person name="Haridas S."/>
            <person name="Albert R."/>
            <person name="Binder M."/>
            <person name="Bloem J."/>
            <person name="Labutti K."/>
            <person name="Salamov A."/>
            <person name="Andreopoulos B."/>
            <person name="Baker S."/>
            <person name="Barry K."/>
            <person name="Bills G."/>
            <person name="Bluhm B."/>
            <person name="Cannon C."/>
            <person name="Castanera R."/>
            <person name="Culley D."/>
            <person name="Daum C."/>
            <person name="Ezra D."/>
            <person name="Gonzalez J."/>
            <person name="Henrissat B."/>
            <person name="Kuo A."/>
            <person name="Liang C."/>
            <person name="Lipzen A."/>
            <person name="Lutzoni F."/>
            <person name="Magnuson J."/>
            <person name="Mondo S."/>
            <person name="Nolan M."/>
            <person name="Ohm R."/>
            <person name="Pangilinan J."/>
            <person name="Park H.-J."/>
            <person name="Ramirez L."/>
            <person name="Alfaro M."/>
            <person name="Sun H."/>
            <person name="Tritt A."/>
            <person name="Yoshinaga Y."/>
            <person name="Zwiers L.-H."/>
            <person name="Turgeon B."/>
            <person name="Goodwin S."/>
            <person name="Spatafora J."/>
            <person name="Crous P."/>
            <person name="Grigoriev I."/>
        </authorList>
    </citation>
    <scope>NUCLEOTIDE SEQUENCE</scope>
    <source>
        <strain evidence="2">ATCC 16933</strain>
    </source>
</reference>
<keyword evidence="3" id="KW-1185">Reference proteome</keyword>
<proteinExistence type="predicted"/>
<feature type="compositionally biased region" description="Basic and acidic residues" evidence="1">
    <location>
        <begin position="120"/>
        <end position="144"/>
    </location>
</feature>
<organism evidence="2 3">
    <name type="scientific">Lineolata rhizophorae</name>
    <dbReference type="NCBI Taxonomy" id="578093"/>
    <lineage>
        <taxon>Eukaryota</taxon>
        <taxon>Fungi</taxon>
        <taxon>Dikarya</taxon>
        <taxon>Ascomycota</taxon>
        <taxon>Pezizomycotina</taxon>
        <taxon>Dothideomycetes</taxon>
        <taxon>Dothideomycetes incertae sedis</taxon>
        <taxon>Lineolatales</taxon>
        <taxon>Lineolataceae</taxon>
        <taxon>Lineolata</taxon>
    </lineage>
</organism>
<accession>A0A6A6NUS4</accession>
<evidence type="ECO:0000256" key="1">
    <source>
        <dbReference type="SAM" id="MobiDB-lite"/>
    </source>
</evidence>
<gene>
    <name evidence="2" type="ORF">BDY21DRAFT_365457</name>
</gene>
<sequence length="144" mass="15872">MPPPAKAPRCSAASLHQAFRRISLPRLRTARCHAPRRRTPQRASPVWWSTPRRRTRLRSARASVGRWRPARRRGRSREGDGNTDIAKRTASETEGAAPVDEESAPERVGDDGADASEAGTKSEEDEGRRRPAELNKERAGGGAT</sequence>
<name>A0A6A6NUS4_9PEZI</name>
<feature type="compositionally biased region" description="Basic and acidic residues" evidence="1">
    <location>
        <begin position="76"/>
        <end position="91"/>
    </location>
</feature>